<gene>
    <name evidence="2" type="ORF">ACFOW8_22805</name>
</gene>
<comment type="caution">
    <text evidence="2">The sequence shown here is derived from an EMBL/GenBank/DDBJ whole genome shotgun (WGS) entry which is preliminary data.</text>
</comment>
<keyword evidence="1" id="KW-0812">Transmembrane</keyword>
<dbReference type="Proteomes" id="UP001595767">
    <property type="component" value="Unassembled WGS sequence"/>
</dbReference>
<dbReference type="RefSeq" id="WP_378553442.1">
    <property type="nucleotide sequence ID" value="NZ_JBHSBA010000015.1"/>
</dbReference>
<organism evidence="2 3">
    <name type="scientific">Nocardia rhizosphaerae</name>
    <dbReference type="NCBI Taxonomy" id="1691571"/>
    <lineage>
        <taxon>Bacteria</taxon>
        <taxon>Bacillati</taxon>
        <taxon>Actinomycetota</taxon>
        <taxon>Actinomycetes</taxon>
        <taxon>Mycobacteriales</taxon>
        <taxon>Nocardiaceae</taxon>
        <taxon>Nocardia</taxon>
    </lineage>
</organism>
<sequence>MVADRTPTAAQPVPAAEPEVAPWVAPALLLSILMLGFDLVALIPLGEWMAEYGIGLVCTAYLLHVLASTALAVWTVIRLPLLHLDTDHGSGERFEN</sequence>
<keyword evidence="1" id="KW-1133">Transmembrane helix</keyword>
<keyword evidence="1" id="KW-0472">Membrane</keyword>
<evidence type="ECO:0000313" key="2">
    <source>
        <dbReference type="EMBL" id="MFC4127761.1"/>
    </source>
</evidence>
<keyword evidence="3" id="KW-1185">Reference proteome</keyword>
<reference evidence="3" key="1">
    <citation type="journal article" date="2019" name="Int. J. Syst. Evol. Microbiol.">
        <title>The Global Catalogue of Microorganisms (GCM) 10K type strain sequencing project: providing services to taxonomists for standard genome sequencing and annotation.</title>
        <authorList>
            <consortium name="The Broad Institute Genomics Platform"/>
            <consortium name="The Broad Institute Genome Sequencing Center for Infectious Disease"/>
            <person name="Wu L."/>
            <person name="Ma J."/>
        </authorList>
    </citation>
    <scope>NUCLEOTIDE SEQUENCE [LARGE SCALE GENOMIC DNA]</scope>
    <source>
        <strain evidence="3">CGMCC 4.7204</strain>
    </source>
</reference>
<feature type="transmembrane region" description="Helical" evidence="1">
    <location>
        <begin position="20"/>
        <end position="42"/>
    </location>
</feature>
<dbReference type="EMBL" id="JBHSBA010000015">
    <property type="protein sequence ID" value="MFC4127761.1"/>
    <property type="molecule type" value="Genomic_DNA"/>
</dbReference>
<proteinExistence type="predicted"/>
<name>A0ABV8LB74_9NOCA</name>
<protein>
    <submittedName>
        <fullName evidence="2">Uncharacterized protein</fullName>
    </submittedName>
</protein>
<evidence type="ECO:0000313" key="3">
    <source>
        <dbReference type="Proteomes" id="UP001595767"/>
    </source>
</evidence>
<feature type="transmembrane region" description="Helical" evidence="1">
    <location>
        <begin position="54"/>
        <end position="77"/>
    </location>
</feature>
<evidence type="ECO:0000256" key="1">
    <source>
        <dbReference type="SAM" id="Phobius"/>
    </source>
</evidence>
<accession>A0ABV8LB74</accession>